<evidence type="ECO:0000313" key="2">
    <source>
        <dbReference type="Proteomes" id="UP000005239"/>
    </source>
</evidence>
<dbReference type="EnsemblMetazoa" id="PPA34839.1">
    <property type="protein sequence ID" value="PPA34839.1"/>
    <property type="gene ID" value="WBGene00273208"/>
</dbReference>
<name>A0A2A6C863_PRIPA</name>
<protein>
    <submittedName>
        <fullName evidence="1">Uncharacterized protein</fullName>
    </submittedName>
</protein>
<proteinExistence type="predicted"/>
<evidence type="ECO:0000313" key="1">
    <source>
        <dbReference type="EnsemblMetazoa" id="PPA34839.1"/>
    </source>
</evidence>
<organism evidence="1 2">
    <name type="scientific">Pristionchus pacificus</name>
    <name type="common">Parasitic nematode worm</name>
    <dbReference type="NCBI Taxonomy" id="54126"/>
    <lineage>
        <taxon>Eukaryota</taxon>
        <taxon>Metazoa</taxon>
        <taxon>Ecdysozoa</taxon>
        <taxon>Nematoda</taxon>
        <taxon>Chromadorea</taxon>
        <taxon>Rhabditida</taxon>
        <taxon>Rhabditina</taxon>
        <taxon>Diplogasteromorpha</taxon>
        <taxon>Diplogasteroidea</taxon>
        <taxon>Neodiplogasteridae</taxon>
        <taxon>Pristionchus</taxon>
    </lineage>
</organism>
<reference evidence="1" key="2">
    <citation type="submission" date="2022-06" db="UniProtKB">
        <authorList>
            <consortium name="EnsemblMetazoa"/>
        </authorList>
    </citation>
    <scope>IDENTIFICATION</scope>
    <source>
        <strain evidence="1">PS312</strain>
    </source>
</reference>
<keyword evidence="2" id="KW-1185">Reference proteome</keyword>
<accession>A0A8R1YRZ3</accession>
<sequence>MVLNRDFLHELLPKGKAHQVRSIFIPACAENATPGISSRSSGALSSCEGSTSPCWRMFHIVEEFSVRKGWANNQGGALPLPTLPAVNRRAIIPSGDHSVRDDFPVRGHVDADVLGVKEATGPIHLIMYIHIDQMSGAPQNVHAYSVAALVLYLECGAGIDECLAAVDERRPDVLVHSAESAAK</sequence>
<gene>
    <name evidence="1" type="primary">WBGene00273208</name>
</gene>
<dbReference type="AlphaFoldDB" id="A0A2A6C863"/>
<reference evidence="2" key="1">
    <citation type="journal article" date="2008" name="Nat. Genet.">
        <title>The Pristionchus pacificus genome provides a unique perspective on nematode lifestyle and parasitism.</title>
        <authorList>
            <person name="Dieterich C."/>
            <person name="Clifton S.W."/>
            <person name="Schuster L.N."/>
            <person name="Chinwalla A."/>
            <person name="Delehaunty K."/>
            <person name="Dinkelacker I."/>
            <person name="Fulton L."/>
            <person name="Fulton R."/>
            <person name="Godfrey J."/>
            <person name="Minx P."/>
            <person name="Mitreva M."/>
            <person name="Roeseler W."/>
            <person name="Tian H."/>
            <person name="Witte H."/>
            <person name="Yang S.P."/>
            <person name="Wilson R.K."/>
            <person name="Sommer R.J."/>
        </authorList>
    </citation>
    <scope>NUCLEOTIDE SEQUENCE [LARGE SCALE GENOMIC DNA]</scope>
    <source>
        <strain evidence="2">PS312</strain>
    </source>
</reference>
<accession>A0A2A6C863</accession>
<dbReference type="Proteomes" id="UP000005239">
    <property type="component" value="Unassembled WGS sequence"/>
</dbReference>